<dbReference type="EMBL" id="JAAXPE010000060">
    <property type="protein sequence ID" value="NKY89765.1"/>
    <property type="molecule type" value="Genomic_DNA"/>
</dbReference>
<name>A0A7X6RL17_9NOCA</name>
<dbReference type="AlphaFoldDB" id="A0A7X6RL17"/>
<organism evidence="2 3">
    <name type="scientific">Nocardia veterana</name>
    <dbReference type="NCBI Taxonomy" id="132249"/>
    <lineage>
        <taxon>Bacteria</taxon>
        <taxon>Bacillati</taxon>
        <taxon>Actinomycetota</taxon>
        <taxon>Actinomycetes</taxon>
        <taxon>Mycobacteriales</taxon>
        <taxon>Nocardiaceae</taxon>
        <taxon>Nocardia</taxon>
    </lineage>
</organism>
<sequence>MSLQLEASVHRDGGELLLAQTPPAADADQRATDDYQHGEGEHKYHAGSRRLSTSTSP</sequence>
<keyword evidence="3" id="KW-1185">Reference proteome</keyword>
<evidence type="ECO:0000313" key="2">
    <source>
        <dbReference type="EMBL" id="NKY89765.1"/>
    </source>
</evidence>
<feature type="compositionally biased region" description="Basic and acidic residues" evidence="1">
    <location>
        <begin position="27"/>
        <end position="44"/>
    </location>
</feature>
<comment type="caution">
    <text evidence="2">The sequence shown here is derived from an EMBL/GenBank/DDBJ whole genome shotgun (WGS) entry which is preliminary data.</text>
</comment>
<gene>
    <name evidence="2" type="ORF">HGA07_29780</name>
</gene>
<dbReference type="Proteomes" id="UP000523447">
    <property type="component" value="Unassembled WGS sequence"/>
</dbReference>
<proteinExistence type="predicted"/>
<accession>A0A7X6RL17</accession>
<evidence type="ECO:0000256" key="1">
    <source>
        <dbReference type="SAM" id="MobiDB-lite"/>
    </source>
</evidence>
<feature type="region of interest" description="Disordered" evidence="1">
    <location>
        <begin position="14"/>
        <end position="57"/>
    </location>
</feature>
<protein>
    <submittedName>
        <fullName evidence="2">Uncharacterized protein</fullName>
    </submittedName>
</protein>
<reference evidence="2 3" key="1">
    <citation type="submission" date="2020-04" db="EMBL/GenBank/DDBJ databases">
        <title>MicrobeNet Type strains.</title>
        <authorList>
            <person name="Nicholson A.C."/>
        </authorList>
    </citation>
    <scope>NUCLEOTIDE SEQUENCE [LARGE SCALE GENOMIC DNA]</scope>
    <source>
        <strain evidence="2 3">DSM 44445</strain>
    </source>
</reference>
<dbReference type="RefSeq" id="WP_157171617.1">
    <property type="nucleotide sequence ID" value="NZ_CAWPHS010000057.1"/>
</dbReference>
<evidence type="ECO:0000313" key="3">
    <source>
        <dbReference type="Proteomes" id="UP000523447"/>
    </source>
</evidence>